<feature type="region of interest" description="Disordered" evidence="1">
    <location>
        <begin position="30"/>
        <end position="51"/>
    </location>
</feature>
<reference evidence="2" key="1">
    <citation type="submission" date="2021-05" db="EMBL/GenBank/DDBJ databases">
        <authorList>
            <person name="Stine C."/>
        </authorList>
    </citation>
    <scope>NUCLEOTIDE SEQUENCE</scope>
    <source>
        <strain evidence="2">TDS0091212</strain>
    </source>
</reference>
<evidence type="ECO:0000313" key="3">
    <source>
        <dbReference type="Proteomes" id="UP001196338"/>
    </source>
</evidence>
<evidence type="ECO:0000313" key="2">
    <source>
        <dbReference type="EMBL" id="MBS7672979.1"/>
    </source>
</evidence>
<organism evidence="2 3">
    <name type="scientific">Vibrio cholerae</name>
    <dbReference type="NCBI Taxonomy" id="666"/>
    <lineage>
        <taxon>Bacteria</taxon>
        <taxon>Pseudomonadati</taxon>
        <taxon>Pseudomonadota</taxon>
        <taxon>Gammaproteobacteria</taxon>
        <taxon>Vibrionales</taxon>
        <taxon>Vibrionaceae</taxon>
        <taxon>Vibrio</taxon>
    </lineage>
</organism>
<comment type="caution">
    <text evidence="2">The sequence shown here is derived from an EMBL/GenBank/DDBJ whole genome shotgun (WGS) entry which is preliminary data.</text>
</comment>
<feature type="compositionally biased region" description="Basic and acidic residues" evidence="1">
    <location>
        <begin position="39"/>
        <end position="51"/>
    </location>
</feature>
<accession>A0AAW4KN02</accession>
<name>A0AAW4KN02_VIBCL</name>
<proteinExistence type="predicted"/>
<reference evidence="2" key="2">
    <citation type="submission" date="2023-08" db="EMBL/GenBank/DDBJ databases">
        <title>Vibrio cholerae Outbreaks in Tanzania Exemplify Founder Flush: Simultaneous Increases in Population Size and Genetic Diversity.</title>
        <authorList>
            <person name="Debes A.K."/>
            <person name="Mohammed A."/>
            <person name="Maseke I."/>
            <person name="Almeida M."/>
            <person name="Li S."/>
            <person name="Matimba H."/>
            <person name="Joachim A."/>
            <person name="Mizinduko M."/>
            <person name="Nyanga S."/>
            <person name="Kelly M."/>
            <person name="Kachwamba Y."/>
            <person name="Schaffer A.M."/>
            <person name="Nyanga A.S."/>
            <person name="Mghamba J."/>
            <person name="Mosha F.S."/>
            <person name="Sack D.A."/>
            <person name="Stine O.C."/>
        </authorList>
    </citation>
    <scope>NUCLEOTIDE SEQUENCE</scope>
    <source>
        <strain evidence="2">TDS0091212</strain>
    </source>
</reference>
<evidence type="ECO:0000256" key="1">
    <source>
        <dbReference type="SAM" id="MobiDB-lite"/>
    </source>
</evidence>
<dbReference type="Proteomes" id="UP001196338">
    <property type="component" value="Unassembled WGS sequence"/>
</dbReference>
<feature type="non-terminal residue" evidence="2">
    <location>
        <position position="80"/>
    </location>
</feature>
<protein>
    <submittedName>
        <fullName evidence="2">Uncharacterized protein</fullName>
    </submittedName>
</protein>
<dbReference type="AlphaFoldDB" id="A0AAW4KN02"/>
<gene>
    <name evidence="2" type="ORF">KIN13_05955</name>
</gene>
<sequence length="80" mass="9066">MPTLVFIFIALITGSLGYYLVRQRQRQAQPANEAAQAVRPEENGKEDLRGFDPSRPYLLQFSPILRGTPEVTDLIHGIRQ</sequence>
<dbReference type="EMBL" id="JAHBND010000248">
    <property type="protein sequence ID" value="MBS7672979.1"/>
    <property type="molecule type" value="Genomic_DNA"/>
</dbReference>